<dbReference type="EMBL" id="VBAJ01000013">
    <property type="protein sequence ID" value="TMJ10377.1"/>
    <property type="molecule type" value="Genomic_DNA"/>
</dbReference>
<dbReference type="InterPro" id="IPR025403">
    <property type="entry name" value="TgpA-like_C"/>
</dbReference>
<dbReference type="SUPFAM" id="SSF54001">
    <property type="entry name" value="Cysteine proteinases"/>
    <property type="match status" value="1"/>
</dbReference>
<dbReference type="InterPro" id="IPR002931">
    <property type="entry name" value="Transglutaminase-like"/>
</dbReference>
<dbReference type="PANTHER" id="PTHR42736">
    <property type="entry name" value="PROTEIN-GLUTAMINE GAMMA-GLUTAMYLTRANSFERASE"/>
    <property type="match status" value="1"/>
</dbReference>
<dbReference type="Pfam" id="PF13559">
    <property type="entry name" value="DUF4129"/>
    <property type="match status" value="1"/>
</dbReference>
<dbReference type="InterPro" id="IPR038765">
    <property type="entry name" value="Papain-like_cys_pep_sf"/>
</dbReference>
<evidence type="ECO:0000313" key="4">
    <source>
        <dbReference type="Proteomes" id="UP000318661"/>
    </source>
</evidence>
<feature type="transmembrane region" description="Helical" evidence="1">
    <location>
        <begin position="45"/>
        <end position="63"/>
    </location>
</feature>
<dbReference type="InterPro" id="IPR021878">
    <property type="entry name" value="TgpA_N"/>
</dbReference>
<organism evidence="3 4">
    <name type="scientific">Candidatus Segetimicrobium genomatis</name>
    <dbReference type="NCBI Taxonomy" id="2569760"/>
    <lineage>
        <taxon>Bacteria</taxon>
        <taxon>Bacillati</taxon>
        <taxon>Candidatus Sysuimicrobiota</taxon>
        <taxon>Candidatus Sysuimicrobiia</taxon>
        <taxon>Candidatus Sysuimicrobiales</taxon>
        <taxon>Candidatus Segetimicrobiaceae</taxon>
        <taxon>Candidatus Segetimicrobium</taxon>
    </lineage>
</organism>
<dbReference type="Gene3D" id="3.10.620.30">
    <property type="match status" value="1"/>
</dbReference>
<feature type="transmembrane region" description="Helical" evidence="1">
    <location>
        <begin position="70"/>
        <end position="93"/>
    </location>
</feature>
<proteinExistence type="predicted"/>
<accession>A0A537LRU6</accession>
<reference evidence="3 4" key="1">
    <citation type="journal article" date="2019" name="Nat. Microbiol.">
        <title>Mediterranean grassland soil C-N compound turnover is dependent on rainfall and depth, and is mediated by genomically divergent microorganisms.</title>
        <authorList>
            <person name="Diamond S."/>
            <person name="Andeer P.F."/>
            <person name="Li Z."/>
            <person name="Crits-Christoph A."/>
            <person name="Burstein D."/>
            <person name="Anantharaman K."/>
            <person name="Lane K.R."/>
            <person name="Thomas B.C."/>
            <person name="Pan C."/>
            <person name="Northen T.R."/>
            <person name="Banfield J.F."/>
        </authorList>
    </citation>
    <scope>NUCLEOTIDE SEQUENCE [LARGE SCALE GENOMIC DNA]</scope>
    <source>
        <strain evidence="3">NP_2</strain>
    </source>
</reference>
<feature type="transmembrane region" description="Helical" evidence="1">
    <location>
        <begin position="147"/>
        <end position="164"/>
    </location>
</feature>
<dbReference type="SMART" id="SM00460">
    <property type="entry name" value="TGc"/>
    <property type="match status" value="1"/>
</dbReference>
<keyword evidence="1" id="KW-0472">Membrane</keyword>
<dbReference type="AlphaFoldDB" id="A0A537LRU6"/>
<name>A0A537LRU6_9BACT</name>
<dbReference type="Proteomes" id="UP000318661">
    <property type="component" value="Unassembled WGS sequence"/>
</dbReference>
<dbReference type="InterPro" id="IPR052901">
    <property type="entry name" value="Bact_TGase-like"/>
</dbReference>
<feature type="transmembrane region" description="Helical" evidence="1">
    <location>
        <begin position="20"/>
        <end position="39"/>
    </location>
</feature>
<sequence length="701" mass="77084">MSGLTQSITRRFRRPAEDSLAVRAAVLLAVLVAVAAVGVQEEFTAQAVLAACAIIVAHGVSYLRRRSPNWWMKLAIAGLIFAVARDFFVALVANPYDPRIPLVRLFLWLQVLHSFDLPARKDLKYSLASAVVLMAVGAVYTRETSFGLLLVPFTLAAGIALVAMQADREHASWWSLVRLGARLSVAVLLCGALAFMLVPRGQGLRLRGLPVSARLLWVSRLHTRIMNPAYPEDPGTDPEQAPPVFNPQGYVGFSTYVDLRLRGVLDDTLVLRVRATRPGYWRGLAFDSYGGRGWRMSDHAVEEFGSSEQSRIVPRLGPDEPWPAGSEQSIQTFYVETEQPNVIFAAYRPFEVFFPTGTIGVDRYAGMRSPLRLEPGMVYSVVSRVPVPTAALLARGHGDIPPHIRARYLQLPAISPRVRHLATDLTAGVESPYQQAEAIRRYLQHGFTYTLQAPLLPDRADAVDEFLFVTHQGSCELFASALAVLLRAAGIPARLVTGYTTGSYNVFTGYYDVRNSDAHAWVEMFQPGAGWIEMEATPGFVPSSDTVGRPVGQWLAADAASWVLGMFVRVVQRLPLGRMGGGAGDAGVLVSATLVVGILGGLRLRRRLHGSRGIVERGYADMLHTLARRGFRRHAAMTPSEFAASLPVPVRPVAARITRLFESFRYGHRPTDAGTDAASRQALRELRDVVRRSRIESRRST</sequence>
<dbReference type="PANTHER" id="PTHR42736:SF1">
    <property type="entry name" value="PROTEIN-GLUTAMINE GAMMA-GLUTAMYLTRANSFERASE"/>
    <property type="match status" value="1"/>
</dbReference>
<dbReference type="Pfam" id="PF11992">
    <property type="entry name" value="TgpA_N"/>
    <property type="match status" value="1"/>
</dbReference>
<dbReference type="Pfam" id="PF01841">
    <property type="entry name" value="Transglut_core"/>
    <property type="match status" value="1"/>
</dbReference>
<evidence type="ECO:0000259" key="2">
    <source>
        <dbReference type="SMART" id="SM00460"/>
    </source>
</evidence>
<evidence type="ECO:0000313" key="3">
    <source>
        <dbReference type="EMBL" id="TMJ10377.1"/>
    </source>
</evidence>
<feature type="domain" description="Transglutaminase-like" evidence="2">
    <location>
        <begin position="467"/>
        <end position="538"/>
    </location>
</feature>
<evidence type="ECO:0000256" key="1">
    <source>
        <dbReference type="SAM" id="Phobius"/>
    </source>
</evidence>
<feature type="transmembrane region" description="Helical" evidence="1">
    <location>
        <begin position="176"/>
        <end position="198"/>
    </location>
</feature>
<protein>
    <submittedName>
        <fullName evidence="3">DUF3488 domain-containing protein</fullName>
    </submittedName>
</protein>
<comment type="caution">
    <text evidence="3">The sequence shown here is derived from an EMBL/GenBank/DDBJ whole genome shotgun (WGS) entry which is preliminary data.</text>
</comment>
<keyword evidence="1" id="KW-1133">Transmembrane helix</keyword>
<feature type="transmembrane region" description="Helical" evidence="1">
    <location>
        <begin position="583"/>
        <end position="602"/>
    </location>
</feature>
<gene>
    <name evidence="3" type="ORF">E6G99_00675</name>
</gene>
<keyword evidence="1" id="KW-0812">Transmembrane</keyword>